<dbReference type="Proteomes" id="UP000366065">
    <property type="component" value="Unassembled WGS sequence"/>
</dbReference>
<evidence type="ECO:0000256" key="2">
    <source>
        <dbReference type="ARBA" id="ARBA00022448"/>
    </source>
</evidence>
<dbReference type="InterPro" id="IPR001638">
    <property type="entry name" value="Solute-binding_3/MltF_N"/>
</dbReference>
<proteinExistence type="inferred from homology"/>
<reference evidence="5 6" key="1">
    <citation type="submission" date="2019-08" db="EMBL/GenBank/DDBJ databases">
        <authorList>
            <person name="Peeters C."/>
        </authorList>
    </citation>
    <scope>NUCLEOTIDE SEQUENCE [LARGE SCALE GENOMIC DNA]</scope>
    <source>
        <strain evidence="5 6">LMG 20602</strain>
    </source>
</reference>
<protein>
    <submittedName>
        <fullName evidence="5">Amino acid ABC transporter substrate-binding protein</fullName>
    </submittedName>
</protein>
<dbReference type="SUPFAM" id="SSF53850">
    <property type="entry name" value="Periplasmic binding protein-like II"/>
    <property type="match status" value="1"/>
</dbReference>
<evidence type="ECO:0000256" key="1">
    <source>
        <dbReference type="ARBA" id="ARBA00010333"/>
    </source>
</evidence>
<comment type="caution">
    <text evidence="5">The sequence shown here is derived from an EMBL/GenBank/DDBJ whole genome shotgun (WGS) entry which is preliminary data.</text>
</comment>
<name>A0ABY6VLS9_9BURK</name>
<dbReference type="RefSeq" id="WP_150719571.1">
    <property type="nucleotide sequence ID" value="NZ_CABPRV010000001.1"/>
</dbReference>
<sequence>MQKQNRQPRAPFSAPLATHLAARFTARLSLAKPLAAALLGAVALAPLAAHADKLDDIKKAGVLRVATFDSNPPFGYVDAKSHKIVGLDVDYAKALADKLGVKLELQPTNPANRIPFLTSKKVDLVLANFTITDERAKQVDFSIPYFSSGQQFLAKKGTLSSPDQLSALRIGADKGTTNEITLREKFPKATIVAFDDTPFAFAALRTGTVQAITQDGPKLIGLLANVPDKQNYEIPAFTISNDYMGVGVPKGEPRLTTFVNDTLRDLEKDGTAANIYDRWFGPKSAQPLPRLFKIGDKA</sequence>
<keyword evidence="2" id="KW-0813">Transport</keyword>
<accession>A0ABY6VLS9</accession>
<comment type="similarity">
    <text evidence="1">Belongs to the bacterial solute-binding protein 3 family.</text>
</comment>
<dbReference type="Pfam" id="PF00497">
    <property type="entry name" value="SBP_bac_3"/>
    <property type="match status" value="1"/>
</dbReference>
<dbReference type="SMART" id="SM00062">
    <property type="entry name" value="PBPb"/>
    <property type="match status" value="1"/>
</dbReference>
<dbReference type="EMBL" id="CABPRV010000001">
    <property type="protein sequence ID" value="VVD62141.1"/>
    <property type="molecule type" value="Genomic_DNA"/>
</dbReference>
<feature type="domain" description="Solute-binding protein family 3/N-terminal" evidence="4">
    <location>
        <begin position="62"/>
        <end position="283"/>
    </location>
</feature>
<evidence type="ECO:0000259" key="4">
    <source>
        <dbReference type="SMART" id="SM00062"/>
    </source>
</evidence>
<dbReference type="PANTHER" id="PTHR30085">
    <property type="entry name" value="AMINO ACID ABC TRANSPORTER PERMEASE"/>
    <property type="match status" value="1"/>
</dbReference>
<dbReference type="PANTHER" id="PTHR30085:SF6">
    <property type="entry name" value="ABC TRANSPORTER GLUTAMINE-BINDING PROTEIN GLNH"/>
    <property type="match status" value="1"/>
</dbReference>
<evidence type="ECO:0000313" key="6">
    <source>
        <dbReference type="Proteomes" id="UP000366065"/>
    </source>
</evidence>
<evidence type="ECO:0000313" key="5">
    <source>
        <dbReference type="EMBL" id="VVD62141.1"/>
    </source>
</evidence>
<dbReference type="CDD" id="cd13689">
    <property type="entry name" value="PBP2_BsGlnH"/>
    <property type="match status" value="1"/>
</dbReference>
<evidence type="ECO:0000256" key="3">
    <source>
        <dbReference type="ARBA" id="ARBA00022729"/>
    </source>
</evidence>
<keyword evidence="3" id="KW-0732">Signal</keyword>
<gene>
    <name evidence="5" type="ORF">PCA20602_00164</name>
</gene>
<dbReference type="Gene3D" id="3.40.190.10">
    <property type="entry name" value="Periplasmic binding protein-like II"/>
    <property type="match status" value="2"/>
</dbReference>
<organism evidence="5 6">
    <name type="scientific">Pandoraea capi</name>
    <dbReference type="NCBI Taxonomy" id="2508286"/>
    <lineage>
        <taxon>Bacteria</taxon>
        <taxon>Pseudomonadati</taxon>
        <taxon>Pseudomonadota</taxon>
        <taxon>Betaproteobacteria</taxon>
        <taxon>Burkholderiales</taxon>
        <taxon>Burkholderiaceae</taxon>
        <taxon>Pandoraea</taxon>
    </lineage>
</organism>
<keyword evidence="6" id="KW-1185">Reference proteome</keyword>
<dbReference type="InterPro" id="IPR051455">
    <property type="entry name" value="Bact_solute-bind_prot3"/>
</dbReference>